<reference evidence="1" key="1">
    <citation type="journal article" date="2021" name="PeerJ">
        <title>Extensive microbial diversity within the chicken gut microbiome revealed by metagenomics and culture.</title>
        <authorList>
            <person name="Gilroy R."/>
            <person name="Ravi A."/>
            <person name="Getino M."/>
            <person name="Pursley I."/>
            <person name="Horton D.L."/>
            <person name="Alikhan N.F."/>
            <person name="Baker D."/>
            <person name="Gharbi K."/>
            <person name="Hall N."/>
            <person name="Watson M."/>
            <person name="Adriaenssens E.M."/>
            <person name="Foster-Nyarko E."/>
            <person name="Jarju S."/>
            <person name="Secka A."/>
            <person name="Antonio M."/>
            <person name="Oren A."/>
            <person name="Chaudhuri R.R."/>
            <person name="La Ragione R."/>
            <person name="Hildebrand F."/>
            <person name="Pallen M.J."/>
        </authorList>
    </citation>
    <scope>NUCLEOTIDE SEQUENCE</scope>
    <source>
        <strain evidence="1">ChiBcec16_6824</strain>
    </source>
</reference>
<gene>
    <name evidence="1" type="ORF">H9841_06070</name>
</gene>
<proteinExistence type="predicted"/>
<comment type="caution">
    <text evidence="1">The sequence shown here is derived from an EMBL/GenBank/DDBJ whole genome shotgun (WGS) entry which is preliminary data.</text>
</comment>
<name>A0A9D1Y8Y2_9FIRM</name>
<accession>A0A9D1Y8Y2</accession>
<protein>
    <submittedName>
        <fullName evidence="1">Uncharacterized protein</fullName>
    </submittedName>
</protein>
<evidence type="ECO:0000313" key="1">
    <source>
        <dbReference type="EMBL" id="HIY21448.1"/>
    </source>
</evidence>
<reference evidence="1" key="2">
    <citation type="submission" date="2021-04" db="EMBL/GenBank/DDBJ databases">
        <authorList>
            <person name="Gilroy R."/>
        </authorList>
    </citation>
    <scope>NUCLEOTIDE SEQUENCE</scope>
    <source>
        <strain evidence="1">ChiBcec16_6824</strain>
    </source>
</reference>
<evidence type="ECO:0000313" key="2">
    <source>
        <dbReference type="Proteomes" id="UP000823868"/>
    </source>
</evidence>
<sequence>MFDCKLRIKAPLDEVKARLADIESLEYTRQGDWTLVEAPSGTQLFGWEVDAWMELAGSRELCYAYYDEEQNAEFVHIRDGVCLRVYQEYGGEVDTDEGSDSECAISDGADVADYLDERM</sequence>
<dbReference type="Proteomes" id="UP000823868">
    <property type="component" value="Unassembled WGS sequence"/>
</dbReference>
<dbReference type="AlphaFoldDB" id="A0A9D1Y8Y2"/>
<dbReference type="EMBL" id="DXDX01000114">
    <property type="protein sequence ID" value="HIY21448.1"/>
    <property type="molecule type" value="Genomic_DNA"/>
</dbReference>
<organism evidence="1 2">
    <name type="scientific">Candidatus Flavonifractor merdigallinarum</name>
    <dbReference type="NCBI Taxonomy" id="2838589"/>
    <lineage>
        <taxon>Bacteria</taxon>
        <taxon>Bacillati</taxon>
        <taxon>Bacillota</taxon>
        <taxon>Clostridia</taxon>
        <taxon>Eubacteriales</taxon>
        <taxon>Oscillospiraceae</taxon>
        <taxon>Flavonifractor</taxon>
    </lineage>
</organism>